<dbReference type="EMBL" id="BSOJ01000030">
    <property type="protein sequence ID" value="GLR27302.1"/>
    <property type="molecule type" value="Genomic_DNA"/>
</dbReference>
<proteinExistence type="predicted"/>
<evidence type="ECO:0000313" key="4">
    <source>
        <dbReference type="EMBL" id="GLR27302.1"/>
    </source>
</evidence>
<dbReference type="Gene3D" id="1.10.357.10">
    <property type="entry name" value="Tetracycline Repressor, domain 2"/>
    <property type="match status" value="1"/>
</dbReference>
<accession>A0ABQ5YXS9</accession>
<feature type="domain" description="HTH tetR-type" evidence="3">
    <location>
        <begin position="26"/>
        <end position="86"/>
    </location>
</feature>
<organism evidence="4 5">
    <name type="scientific">Limnobacter litoralis</name>
    <dbReference type="NCBI Taxonomy" id="481366"/>
    <lineage>
        <taxon>Bacteria</taxon>
        <taxon>Pseudomonadati</taxon>
        <taxon>Pseudomonadota</taxon>
        <taxon>Betaproteobacteria</taxon>
        <taxon>Burkholderiales</taxon>
        <taxon>Burkholderiaceae</taxon>
        <taxon>Limnobacter</taxon>
    </lineage>
</organism>
<dbReference type="Proteomes" id="UP001156664">
    <property type="component" value="Unassembled WGS sequence"/>
</dbReference>
<dbReference type="RefSeq" id="WP_284282052.1">
    <property type="nucleotide sequence ID" value="NZ_BSOJ01000030.1"/>
</dbReference>
<evidence type="ECO:0000259" key="3">
    <source>
        <dbReference type="PROSITE" id="PS50977"/>
    </source>
</evidence>
<protein>
    <submittedName>
        <fullName evidence="4">TetR family transcriptional regulator</fullName>
    </submittedName>
</protein>
<reference evidence="5" key="1">
    <citation type="journal article" date="2019" name="Int. J. Syst. Evol. Microbiol.">
        <title>The Global Catalogue of Microorganisms (GCM) 10K type strain sequencing project: providing services to taxonomists for standard genome sequencing and annotation.</title>
        <authorList>
            <consortium name="The Broad Institute Genomics Platform"/>
            <consortium name="The Broad Institute Genome Sequencing Center for Infectious Disease"/>
            <person name="Wu L."/>
            <person name="Ma J."/>
        </authorList>
    </citation>
    <scope>NUCLEOTIDE SEQUENCE [LARGE SCALE GENOMIC DNA]</scope>
    <source>
        <strain evidence="5">NBRC 105857</strain>
    </source>
</reference>
<dbReference type="InterPro" id="IPR009057">
    <property type="entry name" value="Homeodomain-like_sf"/>
</dbReference>
<comment type="caution">
    <text evidence="4">The sequence shown here is derived from an EMBL/GenBank/DDBJ whole genome shotgun (WGS) entry which is preliminary data.</text>
</comment>
<evidence type="ECO:0000256" key="1">
    <source>
        <dbReference type="ARBA" id="ARBA00023125"/>
    </source>
</evidence>
<keyword evidence="5" id="KW-1185">Reference proteome</keyword>
<dbReference type="SUPFAM" id="SSF46689">
    <property type="entry name" value="Homeodomain-like"/>
    <property type="match status" value="1"/>
</dbReference>
<name>A0ABQ5YXS9_9BURK</name>
<evidence type="ECO:0000256" key="2">
    <source>
        <dbReference type="PROSITE-ProRule" id="PRU00335"/>
    </source>
</evidence>
<sequence>MKRAIAKAKAIDTTQGVRPAMQARSLRKRYDLLKAGRKLLHNRVFEDISIKEICAEADCTVGSFYSRFDDKASYFDALIAESCQEMLNRAEEEFDEKSWEKVSAAQIADQVVLFLVDIFQGEYSSILTESFLRESKGGLQSTPMRDVGYAFINTVGRLLVSHINTTLHPDPLRGLAFGLQIIYGSLHNARLRDSGPIPFYSDEFKHLLCLMFKQYLGIHRQS</sequence>
<keyword evidence="1 2" id="KW-0238">DNA-binding</keyword>
<dbReference type="InterPro" id="IPR050624">
    <property type="entry name" value="HTH-type_Tx_Regulator"/>
</dbReference>
<dbReference type="PANTHER" id="PTHR43479:SF11">
    <property type="entry name" value="ACREF_ENVCD OPERON REPRESSOR-RELATED"/>
    <property type="match status" value="1"/>
</dbReference>
<evidence type="ECO:0000313" key="5">
    <source>
        <dbReference type="Proteomes" id="UP001156664"/>
    </source>
</evidence>
<dbReference type="Pfam" id="PF00440">
    <property type="entry name" value="TetR_N"/>
    <property type="match status" value="1"/>
</dbReference>
<gene>
    <name evidence="4" type="ORF">GCM10007875_23930</name>
</gene>
<dbReference type="PANTHER" id="PTHR43479">
    <property type="entry name" value="ACREF/ENVCD OPERON REPRESSOR-RELATED"/>
    <property type="match status" value="1"/>
</dbReference>
<dbReference type="PROSITE" id="PS50977">
    <property type="entry name" value="HTH_TETR_2"/>
    <property type="match status" value="1"/>
</dbReference>
<dbReference type="InterPro" id="IPR001647">
    <property type="entry name" value="HTH_TetR"/>
</dbReference>
<feature type="DNA-binding region" description="H-T-H motif" evidence="2">
    <location>
        <begin position="49"/>
        <end position="68"/>
    </location>
</feature>